<feature type="domain" description="Chromo" evidence="2">
    <location>
        <begin position="132"/>
        <end position="161"/>
    </location>
</feature>
<proteinExistence type="predicted"/>
<evidence type="ECO:0000256" key="1">
    <source>
        <dbReference type="SAM" id="MobiDB-lite"/>
    </source>
</evidence>
<reference evidence="4" key="1">
    <citation type="submission" date="2014-09" db="EMBL/GenBank/DDBJ databases">
        <authorList>
            <person name="Sharma Rahul"/>
            <person name="Thines Marco"/>
        </authorList>
    </citation>
    <scope>NUCLEOTIDE SEQUENCE [LARGE SCALE GENOMIC DNA]</scope>
</reference>
<dbReference type="EMBL" id="CCYD01000653">
    <property type="protein sequence ID" value="CEG43040.1"/>
    <property type="molecule type" value="Genomic_DNA"/>
</dbReference>
<dbReference type="Proteomes" id="UP000054928">
    <property type="component" value="Unassembled WGS sequence"/>
</dbReference>
<evidence type="ECO:0000313" key="4">
    <source>
        <dbReference type="Proteomes" id="UP000054928"/>
    </source>
</evidence>
<sequence length="180" mass="20550">MGTYSMFYVGLINSYQNPAQSNAEALAPEWRPQALDRPEARPATDSEHRVQRSPSPTMPSVPPSQEVTHSSAQWLEAVPTGMRPQRDAQQSPSRNEPHPQVLEKHHESPNGDRPIRQRPPLSLLDDNGGIHYHVERLVGQRRRQSQSQYLVKWRGYPQLQELVVVRIATLARLFRRRGGL</sequence>
<evidence type="ECO:0000259" key="2">
    <source>
        <dbReference type="PROSITE" id="PS50013"/>
    </source>
</evidence>
<dbReference type="Gene3D" id="2.40.50.40">
    <property type="match status" value="1"/>
</dbReference>
<keyword evidence="4" id="KW-1185">Reference proteome</keyword>
<dbReference type="CDD" id="cd00024">
    <property type="entry name" value="CD_CSD"/>
    <property type="match status" value="1"/>
</dbReference>
<name>A0A0P1AP84_PLAHL</name>
<dbReference type="PROSITE" id="PS50013">
    <property type="entry name" value="CHROMO_2"/>
    <property type="match status" value="1"/>
</dbReference>
<dbReference type="InterPro" id="IPR016197">
    <property type="entry name" value="Chromo-like_dom_sf"/>
</dbReference>
<feature type="compositionally biased region" description="Basic and acidic residues" evidence="1">
    <location>
        <begin position="34"/>
        <end position="50"/>
    </location>
</feature>
<dbReference type="InterPro" id="IPR000953">
    <property type="entry name" value="Chromo/chromo_shadow_dom"/>
</dbReference>
<feature type="region of interest" description="Disordered" evidence="1">
    <location>
        <begin position="20"/>
        <end position="126"/>
    </location>
</feature>
<dbReference type="STRING" id="4781.A0A0P1AP84"/>
<dbReference type="GeneID" id="36408320"/>
<protein>
    <submittedName>
        <fullName evidence="3">Chromo domain/shadow</fullName>
    </submittedName>
</protein>
<dbReference type="RefSeq" id="XP_024579409.1">
    <property type="nucleotide sequence ID" value="XM_024728987.1"/>
</dbReference>
<feature type="compositionally biased region" description="Basic and acidic residues" evidence="1">
    <location>
        <begin position="95"/>
        <end position="115"/>
    </location>
</feature>
<dbReference type="SUPFAM" id="SSF54160">
    <property type="entry name" value="Chromo domain-like"/>
    <property type="match status" value="1"/>
</dbReference>
<organism evidence="3 4">
    <name type="scientific">Plasmopara halstedii</name>
    <name type="common">Downy mildew of sunflower</name>
    <dbReference type="NCBI Taxonomy" id="4781"/>
    <lineage>
        <taxon>Eukaryota</taxon>
        <taxon>Sar</taxon>
        <taxon>Stramenopiles</taxon>
        <taxon>Oomycota</taxon>
        <taxon>Peronosporomycetes</taxon>
        <taxon>Peronosporales</taxon>
        <taxon>Peronosporaceae</taxon>
        <taxon>Plasmopara</taxon>
    </lineage>
</organism>
<dbReference type="AlphaFoldDB" id="A0A0P1AP84"/>
<evidence type="ECO:0000313" key="3">
    <source>
        <dbReference type="EMBL" id="CEG43040.1"/>
    </source>
</evidence>
<accession>A0A0P1AP84</accession>
<dbReference type="InterPro" id="IPR023780">
    <property type="entry name" value="Chromo_domain"/>
</dbReference>
<dbReference type="Pfam" id="PF00385">
    <property type="entry name" value="Chromo"/>
    <property type="match status" value="1"/>
</dbReference>